<comment type="subcellular location">
    <subcellularLocation>
        <location evidence="1">Cell membrane</location>
        <topology evidence="1">Multi-pass membrane protein</topology>
    </subcellularLocation>
</comment>
<evidence type="ECO:0000256" key="1">
    <source>
        <dbReference type="HAMAP-Rule" id="MF_02088"/>
    </source>
</evidence>
<keyword evidence="1" id="KW-0812">Transmembrane</keyword>
<comment type="similarity">
    <text evidence="1">Belongs to the vitamin uptake transporter (VUT/ECF) (TC 2.A.88) family. Q precursor transporter subfamily.</text>
</comment>
<organism evidence="2 3">
    <name type="scientific">Helicobacter muridarum</name>
    <dbReference type="NCBI Taxonomy" id="216"/>
    <lineage>
        <taxon>Bacteria</taxon>
        <taxon>Pseudomonadati</taxon>
        <taxon>Campylobacterota</taxon>
        <taxon>Epsilonproteobacteria</taxon>
        <taxon>Campylobacterales</taxon>
        <taxon>Helicobacteraceae</taxon>
        <taxon>Helicobacter</taxon>
    </lineage>
</organism>
<dbReference type="PANTHER" id="PTHR34300">
    <property type="entry name" value="QUEUOSINE PRECURSOR TRANSPORTER-RELATED"/>
    <property type="match status" value="1"/>
</dbReference>
<dbReference type="Proteomes" id="UP000255139">
    <property type="component" value="Unassembled WGS sequence"/>
</dbReference>
<evidence type="ECO:0000313" key="3">
    <source>
        <dbReference type="Proteomes" id="UP000255139"/>
    </source>
</evidence>
<dbReference type="AlphaFoldDB" id="A0A377PYJ5"/>
<keyword evidence="3" id="KW-1185">Reference proteome</keyword>
<gene>
    <name evidence="2" type="primary">yhhQ</name>
    <name evidence="2" type="ORF">NCTC12714_01464</name>
</gene>
<feature type="transmembrane region" description="Helical" evidence="1">
    <location>
        <begin position="160"/>
        <end position="183"/>
    </location>
</feature>
<feature type="transmembrane region" description="Helical" evidence="1">
    <location>
        <begin position="15"/>
        <end position="36"/>
    </location>
</feature>
<feature type="transmembrane region" description="Helical" evidence="1">
    <location>
        <begin position="133"/>
        <end position="154"/>
    </location>
</feature>
<comment type="function">
    <text evidence="1">Involved in the import of queuosine (Q) precursors, required for Q precursor salvage.</text>
</comment>
<reference evidence="2 3" key="1">
    <citation type="submission" date="2018-06" db="EMBL/GenBank/DDBJ databases">
        <authorList>
            <consortium name="Pathogen Informatics"/>
            <person name="Doyle S."/>
        </authorList>
    </citation>
    <scope>NUCLEOTIDE SEQUENCE [LARGE SCALE GENOMIC DNA]</scope>
    <source>
        <strain evidence="2 3">NCTC12714</strain>
    </source>
</reference>
<sequence length="193" mass="22783">MNSYQPVESKMSKTVFWLTVSIFVCIITISNMLVSFRIMDTHVTYGALTYPLSFLLMDILSEKYSRKEVLRTLRFGLFFAFITSVFIVSDPRIAFASILAFFASQFLDVFVFYKLKEKFPSLWWLRNGVSTSIAQCIDTFIFFHIAFLFVLPYYDVFMLFLFDYLVKSVINLLDIPIFYLIAIKTYNKIKFFR</sequence>
<dbReference type="HAMAP" id="MF_02088">
    <property type="entry name" value="Q_prec_transport"/>
    <property type="match status" value="1"/>
</dbReference>
<dbReference type="GO" id="GO:0005886">
    <property type="term" value="C:plasma membrane"/>
    <property type="evidence" value="ECO:0007669"/>
    <property type="project" value="UniProtKB-SubCell"/>
</dbReference>
<evidence type="ECO:0000313" key="2">
    <source>
        <dbReference type="EMBL" id="STQ86653.1"/>
    </source>
</evidence>
<dbReference type="EMBL" id="UGJE01000002">
    <property type="protein sequence ID" value="STQ86653.1"/>
    <property type="molecule type" value="Genomic_DNA"/>
</dbReference>
<dbReference type="PANTHER" id="PTHR34300:SF2">
    <property type="entry name" value="QUEUOSINE PRECURSOR TRANSPORTER-RELATED"/>
    <property type="match status" value="1"/>
</dbReference>
<dbReference type="InterPro" id="IPR003744">
    <property type="entry name" value="YhhQ"/>
</dbReference>
<dbReference type="RefSeq" id="WP_233708791.1">
    <property type="nucleotide sequence ID" value="NZ_FZML01000003.1"/>
</dbReference>
<accession>A0A377PYJ5</accession>
<dbReference type="Pfam" id="PF02592">
    <property type="entry name" value="Vut_1"/>
    <property type="match status" value="2"/>
</dbReference>
<keyword evidence="1" id="KW-1133">Transmembrane helix</keyword>
<proteinExistence type="inferred from homology"/>
<name>A0A377PYJ5_9HELI</name>
<dbReference type="NCBIfam" id="TIGR00697">
    <property type="entry name" value="queuosine precursor transporter"/>
    <property type="match status" value="1"/>
</dbReference>
<keyword evidence="1" id="KW-0813">Transport</keyword>
<feature type="transmembrane region" description="Helical" evidence="1">
    <location>
        <begin position="72"/>
        <end position="88"/>
    </location>
</feature>
<keyword evidence="1" id="KW-0472">Membrane</keyword>
<dbReference type="GO" id="GO:0022857">
    <property type="term" value="F:transmembrane transporter activity"/>
    <property type="evidence" value="ECO:0007669"/>
    <property type="project" value="UniProtKB-UniRule"/>
</dbReference>
<feature type="transmembrane region" description="Helical" evidence="1">
    <location>
        <begin position="94"/>
        <end position="113"/>
    </location>
</feature>
<keyword evidence="1" id="KW-1003">Cell membrane</keyword>
<protein>
    <recommendedName>
        <fullName evidence="1">Probable queuosine precursor transporter</fullName>
        <shortName evidence="1">Q precursor transporter</shortName>
    </recommendedName>
</protein>